<evidence type="ECO:0000256" key="7">
    <source>
        <dbReference type="ARBA" id="ARBA00022949"/>
    </source>
</evidence>
<dbReference type="Gene3D" id="2.60.120.200">
    <property type="match status" value="4"/>
</dbReference>
<dbReference type="AlphaFoldDB" id="A0A8K0D3H5"/>
<dbReference type="SUPFAM" id="SSF49899">
    <property type="entry name" value="Concanavalin A-like lectins/glucanases"/>
    <property type="match status" value="4"/>
</dbReference>
<dbReference type="PROSITE" id="PS50025">
    <property type="entry name" value="LAM_G_DOMAIN"/>
    <property type="match status" value="4"/>
</dbReference>
<dbReference type="Pfam" id="PF00008">
    <property type="entry name" value="EGF"/>
    <property type="match status" value="2"/>
</dbReference>
<keyword evidence="8 12" id="KW-1133">Transmembrane helix</keyword>
<keyword evidence="6 13" id="KW-0732">Signal</keyword>
<dbReference type="PROSITE" id="PS50022">
    <property type="entry name" value="FA58C_3"/>
    <property type="match status" value="1"/>
</dbReference>
<dbReference type="SMART" id="SM00231">
    <property type="entry name" value="FA58C"/>
    <property type="match status" value="1"/>
</dbReference>
<feature type="domain" description="F5/8 type C" evidence="14">
    <location>
        <begin position="26"/>
        <end position="164"/>
    </location>
</feature>
<dbReference type="SMART" id="SM00181">
    <property type="entry name" value="EGF"/>
    <property type="match status" value="2"/>
</dbReference>
<evidence type="ECO:0000256" key="10">
    <source>
        <dbReference type="ARBA" id="ARBA00023157"/>
    </source>
</evidence>
<feature type="domain" description="Laminin G" evidence="15">
    <location>
        <begin position="354"/>
        <end position="528"/>
    </location>
</feature>
<comment type="caution">
    <text evidence="11">Lacks conserved residue(s) required for the propagation of feature annotation.</text>
</comment>
<dbReference type="CDD" id="cd00110">
    <property type="entry name" value="LamG"/>
    <property type="match status" value="4"/>
</dbReference>
<evidence type="ECO:0000256" key="11">
    <source>
        <dbReference type="PROSITE-ProRule" id="PRU00076"/>
    </source>
</evidence>
<dbReference type="InterPro" id="IPR000421">
    <property type="entry name" value="FA58C"/>
</dbReference>
<keyword evidence="5 12" id="KW-0812">Transmembrane</keyword>
<name>A0A8K0D3H5_IGNLU</name>
<dbReference type="InterPro" id="IPR003585">
    <property type="entry name" value="Neurexin-like"/>
</dbReference>
<feature type="domain" description="Laminin G" evidence="15">
    <location>
        <begin position="784"/>
        <end position="950"/>
    </location>
</feature>
<keyword evidence="9 12" id="KW-0472">Membrane</keyword>
<feature type="signal peptide" evidence="13">
    <location>
        <begin position="1"/>
        <end position="18"/>
    </location>
</feature>
<dbReference type="CDD" id="cd00057">
    <property type="entry name" value="FA58C"/>
    <property type="match status" value="1"/>
</dbReference>
<evidence type="ECO:0000256" key="6">
    <source>
        <dbReference type="ARBA" id="ARBA00022729"/>
    </source>
</evidence>
<feature type="domain" description="Laminin G" evidence="15">
    <location>
        <begin position="989"/>
        <end position="1171"/>
    </location>
</feature>
<dbReference type="Pfam" id="PF02210">
    <property type="entry name" value="Laminin_G_2"/>
    <property type="match status" value="4"/>
</dbReference>
<dbReference type="Proteomes" id="UP000801492">
    <property type="component" value="Unassembled WGS sequence"/>
</dbReference>
<comment type="caution">
    <text evidence="17">The sequence shown here is derived from an EMBL/GenBank/DDBJ whole genome shotgun (WGS) entry which is preliminary data.</text>
</comment>
<reference evidence="17" key="1">
    <citation type="submission" date="2019-08" db="EMBL/GenBank/DDBJ databases">
        <title>The genome of the North American firefly Photinus pyralis.</title>
        <authorList>
            <consortium name="Photinus pyralis genome working group"/>
            <person name="Fallon T.R."/>
            <person name="Sander Lower S.E."/>
            <person name="Weng J.-K."/>
        </authorList>
    </citation>
    <scope>NUCLEOTIDE SEQUENCE</scope>
    <source>
        <strain evidence="17">TRF0915ILg1</strain>
        <tissue evidence="17">Whole body</tissue>
    </source>
</reference>
<feature type="domain" description="EGF-like" evidence="16">
    <location>
        <begin position="530"/>
        <end position="567"/>
    </location>
</feature>
<dbReference type="FunFam" id="2.60.120.260:FF:000016">
    <property type="entry name" value="Contactin-associated protein-like 4 isoform 1"/>
    <property type="match status" value="1"/>
</dbReference>
<keyword evidence="4 11" id="KW-0245">EGF-like domain</keyword>
<feature type="domain" description="EGF-like" evidence="16">
    <location>
        <begin position="951"/>
        <end position="987"/>
    </location>
</feature>
<dbReference type="Gene3D" id="2.60.120.1000">
    <property type="match status" value="1"/>
</dbReference>
<dbReference type="InterPro" id="IPR050372">
    <property type="entry name" value="Neurexin-related_CASP"/>
</dbReference>
<protein>
    <recommendedName>
        <fullName evidence="19">Neurexin-4</fullName>
    </recommendedName>
</protein>
<dbReference type="GO" id="GO:0016020">
    <property type="term" value="C:membrane"/>
    <property type="evidence" value="ECO:0007669"/>
    <property type="project" value="UniProtKB-SubCell"/>
</dbReference>
<dbReference type="PANTHER" id="PTHR15036:SF91">
    <property type="entry name" value="NEUREXIN-4"/>
    <property type="match status" value="1"/>
</dbReference>
<evidence type="ECO:0000259" key="16">
    <source>
        <dbReference type="PROSITE" id="PS50026"/>
    </source>
</evidence>
<dbReference type="Gene3D" id="2.60.120.260">
    <property type="entry name" value="Galactose-binding domain-like"/>
    <property type="match status" value="1"/>
</dbReference>
<evidence type="ECO:0000256" key="9">
    <source>
        <dbReference type="ARBA" id="ARBA00023136"/>
    </source>
</evidence>
<dbReference type="InterPro" id="IPR013320">
    <property type="entry name" value="ConA-like_dom_sf"/>
</dbReference>
<evidence type="ECO:0000256" key="4">
    <source>
        <dbReference type="ARBA" id="ARBA00022536"/>
    </source>
</evidence>
<comment type="subcellular location">
    <subcellularLocation>
        <location evidence="1">Cell junction</location>
    </subcellularLocation>
    <subcellularLocation>
        <location evidence="2">Membrane</location>
        <topology evidence="2">Single-pass type I membrane protein</topology>
    </subcellularLocation>
</comment>
<keyword evidence="7" id="KW-0965">Cell junction</keyword>
<dbReference type="Pfam" id="PF00754">
    <property type="entry name" value="F5_F8_type_C"/>
    <property type="match status" value="1"/>
</dbReference>
<keyword evidence="10" id="KW-1015">Disulfide bond</keyword>
<proteinExistence type="inferred from homology"/>
<dbReference type="InterPro" id="IPR000742">
    <property type="entry name" value="EGF"/>
</dbReference>
<dbReference type="InterPro" id="IPR008979">
    <property type="entry name" value="Galactose-bd-like_sf"/>
</dbReference>
<gene>
    <name evidence="17" type="ORF">ILUMI_09849</name>
</gene>
<dbReference type="SMART" id="SM00282">
    <property type="entry name" value="LamG"/>
    <property type="match status" value="4"/>
</dbReference>
<dbReference type="PANTHER" id="PTHR15036">
    <property type="entry name" value="PIKACHURIN-LIKE PROTEIN"/>
    <property type="match status" value="1"/>
</dbReference>
<evidence type="ECO:0000256" key="3">
    <source>
        <dbReference type="ARBA" id="ARBA00010241"/>
    </source>
</evidence>
<keyword evidence="18" id="KW-1185">Reference proteome</keyword>
<evidence type="ECO:0000256" key="1">
    <source>
        <dbReference type="ARBA" id="ARBA00004282"/>
    </source>
</evidence>
<dbReference type="SUPFAM" id="SSF49785">
    <property type="entry name" value="Galactose-binding domain-like"/>
    <property type="match status" value="1"/>
</dbReference>
<evidence type="ECO:0000256" key="5">
    <source>
        <dbReference type="ARBA" id="ARBA00022692"/>
    </source>
</evidence>
<evidence type="ECO:0008006" key="19">
    <source>
        <dbReference type="Google" id="ProtNLM"/>
    </source>
</evidence>
<dbReference type="OrthoDB" id="26719at2759"/>
<feature type="chain" id="PRO_5035454456" description="Neurexin-4" evidence="13">
    <location>
        <begin position="19"/>
        <end position="1272"/>
    </location>
</feature>
<feature type="transmembrane region" description="Helical" evidence="12">
    <location>
        <begin position="1206"/>
        <end position="1226"/>
    </location>
</feature>
<dbReference type="EMBL" id="VTPC01005173">
    <property type="protein sequence ID" value="KAF2896342.1"/>
    <property type="molecule type" value="Genomic_DNA"/>
</dbReference>
<evidence type="ECO:0000256" key="8">
    <source>
        <dbReference type="ARBA" id="ARBA00022989"/>
    </source>
</evidence>
<dbReference type="SMART" id="SM00294">
    <property type="entry name" value="4.1m"/>
    <property type="match status" value="1"/>
</dbReference>
<evidence type="ECO:0000256" key="13">
    <source>
        <dbReference type="SAM" id="SignalP"/>
    </source>
</evidence>
<evidence type="ECO:0000256" key="2">
    <source>
        <dbReference type="ARBA" id="ARBA00004479"/>
    </source>
</evidence>
<organism evidence="17 18">
    <name type="scientific">Ignelater luminosus</name>
    <name type="common">Cucubano</name>
    <name type="synonym">Pyrophorus luminosus</name>
    <dbReference type="NCBI Taxonomy" id="2038154"/>
    <lineage>
        <taxon>Eukaryota</taxon>
        <taxon>Metazoa</taxon>
        <taxon>Ecdysozoa</taxon>
        <taxon>Arthropoda</taxon>
        <taxon>Hexapoda</taxon>
        <taxon>Insecta</taxon>
        <taxon>Pterygota</taxon>
        <taxon>Neoptera</taxon>
        <taxon>Endopterygota</taxon>
        <taxon>Coleoptera</taxon>
        <taxon>Polyphaga</taxon>
        <taxon>Elateriformia</taxon>
        <taxon>Elateroidea</taxon>
        <taxon>Elateridae</taxon>
        <taxon>Agrypninae</taxon>
        <taxon>Pyrophorini</taxon>
        <taxon>Ignelater</taxon>
    </lineage>
</organism>
<dbReference type="Gene3D" id="2.10.25.10">
    <property type="entry name" value="Laminin"/>
    <property type="match status" value="2"/>
</dbReference>
<dbReference type="InterPro" id="IPR001791">
    <property type="entry name" value="Laminin_G"/>
</dbReference>
<sequence length="1272" mass="142574">MITKILIFCFFALHRTKADIYDEYECFSPLMQRAAVSATSSMRDRGPKNAILYGGNAWTAENNDFDQQLIIDLGQVMNVTRIWTQGRSHSNEYVMEYSISYGTNGLDYADYKESGGDVRLFKGNTDGDSVHKNEFEVPIIAQWIRINPTRWRDRISLRVELFGCEYDSEIMYFNGTSYILLDLLRDPISAYRESIRFRFKTSVANGVLLYSRGTQGDYVALQLRDNRMLLNIDLGSGISTSLSVGSLLDDNIWHDVVISRNYRDILFSVDRVVVQGRIKGEFGKLNLNRGFYVGGVPNMQEGLVVVQNFTGCIENIYLNSTNLIRDMKESFQTRSSLHYTIVNAEFGCLDVPLISVTFLTPDSFARLKGYEGVSSLNASFAFRTYEEVGLMLYHSFSSSGHVAIYLEEGKIKVELVTPNNPPVILDNYDEQFNDGRWHIVVLTIGINSLTLSVDYRPMKTTRFLKMTTGGIYMIAGGVTGAIGLSGQKLPGFVGCMRTISIDGNYKLPTDWTTEEYCCKKEDVIFDACRMTDRCNPNPCEHGGICKQNAQEFLCDCVGTGYGGSVCHTSLSALSCQAYKNVQAVNQQAQIKIDVDGSGPLAPFPVTCEFYADGRVATVLHHSNQQPTPVDGFQEPGSFRQDIVYEADNDQIEALLNRSTSCRQTIQYACRSTRLFNSPSDEANFHPFSWWVSRHNQKMDYWGGALPGSRKCECGILGSCIDPTKWCNCDAGYERWAEDSGDITEKENLPVKQLRFGDTGNPLDEKESRYTLGPLICEGDDLFNNVVTFRVADATINLPPFDMGHSGDIYFEFKTTIDNAVLLHARGPTDYVKLSIVNGDMMQFQYQAGSAPLTVNYKTSYRLADDRWHSVSIERNRKGARLVLDGAVKSEVREDTGPVRALHLTSELVVGATVDYRHGYTGCIRALLLNGKLIDLRNYAVQGLYGVSEGCVGKCSSNPCLNNGTCLERYDGYNCDCRWTAFKGPICADEIGVNLRQSSMVKYDFMGSWRSTLSEKIRVGFTTTNPKGFLLGFASNITGEYLTIMVSNSGHLRIVFDFGFERQEIIYPQKHFGLGQYHDLRVSRKNGGGTLVMQVDDYEPREFHFNIKASADAQFNNIQYMYIGKNESMTEGFIGCISRVEFDDIYPLKLLFQENGPPNVKSLGTPLTEDFCGVEPITHPPEITETRPPPIINEDKLREAYNQTDSAILGSVLAIIFIALVILAILIGRYLHRHKGEYLTQEDAGAESAIDPDSAVIHGTTGHQVQKKKEWFI</sequence>
<dbReference type="CDD" id="cd00054">
    <property type="entry name" value="EGF_CA"/>
    <property type="match status" value="1"/>
</dbReference>
<evidence type="ECO:0000259" key="15">
    <source>
        <dbReference type="PROSITE" id="PS50025"/>
    </source>
</evidence>
<dbReference type="PROSITE" id="PS50026">
    <property type="entry name" value="EGF_3"/>
    <property type="match status" value="2"/>
</dbReference>
<evidence type="ECO:0000313" key="17">
    <source>
        <dbReference type="EMBL" id="KAF2896342.1"/>
    </source>
</evidence>
<comment type="similarity">
    <text evidence="3">Belongs to the neurexin family.</text>
</comment>
<evidence type="ECO:0000313" key="18">
    <source>
        <dbReference type="Proteomes" id="UP000801492"/>
    </source>
</evidence>
<feature type="domain" description="Laminin G" evidence="15">
    <location>
        <begin position="168"/>
        <end position="348"/>
    </location>
</feature>
<evidence type="ECO:0000259" key="14">
    <source>
        <dbReference type="PROSITE" id="PS50022"/>
    </source>
</evidence>
<accession>A0A8K0D3H5</accession>
<evidence type="ECO:0000256" key="12">
    <source>
        <dbReference type="SAM" id="Phobius"/>
    </source>
</evidence>
<dbReference type="GO" id="GO:0070161">
    <property type="term" value="C:anchoring junction"/>
    <property type="evidence" value="ECO:0007669"/>
    <property type="project" value="UniProtKB-SubCell"/>
</dbReference>
<dbReference type="PROSITE" id="PS01286">
    <property type="entry name" value="FA58C_2"/>
    <property type="match status" value="1"/>
</dbReference>